<dbReference type="AlphaFoldDB" id="A0A2P2NHX1"/>
<feature type="compositionally biased region" description="Polar residues" evidence="1">
    <location>
        <begin position="1"/>
        <end position="24"/>
    </location>
</feature>
<name>A0A2P2NHX1_RHIMU</name>
<feature type="region of interest" description="Disordered" evidence="1">
    <location>
        <begin position="1"/>
        <end position="49"/>
    </location>
</feature>
<proteinExistence type="predicted"/>
<protein>
    <submittedName>
        <fullName evidence="2">Uncharacterized protein</fullName>
    </submittedName>
</protein>
<organism evidence="2">
    <name type="scientific">Rhizophora mucronata</name>
    <name type="common">Asiatic mangrove</name>
    <dbReference type="NCBI Taxonomy" id="61149"/>
    <lineage>
        <taxon>Eukaryota</taxon>
        <taxon>Viridiplantae</taxon>
        <taxon>Streptophyta</taxon>
        <taxon>Embryophyta</taxon>
        <taxon>Tracheophyta</taxon>
        <taxon>Spermatophyta</taxon>
        <taxon>Magnoliopsida</taxon>
        <taxon>eudicotyledons</taxon>
        <taxon>Gunneridae</taxon>
        <taxon>Pentapetalae</taxon>
        <taxon>rosids</taxon>
        <taxon>fabids</taxon>
        <taxon>Malpighiales</taxon>
        <taxon>Rhizophoraceae</taxon>
        <taxon>Rhizophora</taxon>
    </lineage>
</organism>
<evidence type="ECO:0000313" key="2">
    <source>
        <dbReference type="EMBL" id="MBX42069.1"/>
    </source>
</evidence>
<sequence length="147" mass="16330">MEQPTSPAQDQQKNNKLPSIATESTEQKKLKRPPAIENDNQNGSIGKEKKKLSLSGFGGVIGDGLCRRCMEELLEEAMLPRAAEDAVKKMKKPNCKDKKLMRKFNATRLAQLSALEKHADFLKTNARLLHQSSSVDYVVEDSCDDGV</sequence>
<reference evidence="2" key="1">
    <citation type="submission" date="2018-02" db="EMBL/GenBank/DDBJ databases">
        <title>Rhizophora mucronata_Transcriptome.</title>
        <authorList>
            <person name="Meera S.P."/>
            <person name="Sreeshan A."/>
            <person name="Augustine A."/>
        </authorList>
    </citation>
    <scope>NUCLEOTIDE SEQUENCE</scope>
    <source>
        <tissue evidence="2">Leaf</tissue>
    </source>
</reference>
<dbReference type="EMBL" id="GGEC01061585">
    <property type="protein sequence ID" value="MBX42069.1"/>
    <property type="molecule type" value="Transcribed_RNA"/>
</dbReference>
<evidence type="ECO:0000256" key="1">
    <source>
        <dbReference type="SAM" id="MobiDB-lite"/>
    </source>
</evidence>
<accession>A0A2P2NHX1</accession>